<dbReference type="Proteomes" id="UP000007879">
    <property type="component" value="Unassembled WGS sequence"/>
</dbReference>
<dbReference type="InterPro" id="IPR011993">
    <property type="entry name" value="PH-like_dom_sf"/>
</dbReference>
<evidence type="ECO:0000256" key="7">
    <source>
        <dbReference type="ARBA" id="ARBA00023273"/>
    </source>
</evidence>
<name>A0AAN0ITG9_AMPQE</name>
<feature type="domain" description="BBSome complex member BBS5 PH" evidence="9">
    <location>
        <begin position="29"/>
        <end position="64"/>
    </location>
</feature>
<evidence type="ECO:0000256" key="3">
    <source>
        <dbReference type="ARBA" id="ARBA00005822"/>
    </source>
</evidence>
<keyword evidence="5" id="KW-0969">Cilium</keyword>
<comment type="similarity">
    <text evidence="3">Belongs to the BBS5 family.</text>
</comment>
<dbReference type="Pfam" id="PF07289">
    <property type="entry name" value="BBL5"/>
    <property type="match status" value="1"/>
</dbReference>
<protein>
    <recommendedName>
        <fullName evidence="8">BBSome complex member BBS5</fullName>
    </recommendedName>
</protein>
<dbReference type="PANTHER" id="PTHR21351:SF0">
    <property type="entry name" value="BARDET-BIEDL SYNDROME 5 PROTEIN"/>
    <property type="match status" value="1"/>
</dbReference>
<dbReference type="AlphaFoldDB" id="A0AAN0ITG9"/>
<dbReference type="GO" id="GO:0060271">
    <property type="term" value="P:cilium assembly"/>
    <property type="evidence" value="ECO:0007669"/>
    <property type="project" value="TreeGrafter"/>
</dbReference>
<accession>A0AAN0ITG9</accession>
<dbReference type="SMART" id="SM00683">
    <property type="entry name" value="DM16"/>
    <property type="match status" value="2"/>
</dbReference>
<keyword evidence="11" id="KW-1185">Reference proteome</keyword>
<evidence type="ECO:0000256" key="8">
    <source>
        <dbReference type="ARBA" id="ARBA00047191"/>
    </source>
</evidence>
<feature type="domain" description="BBSome complex member BBS5 PH" evidence="9">
    <location>
        <begin position="140"/>
        <end position="194"/>
    </location>
</feature>
<evidence type="ECO:0000256" key="5">
    <source>
        <dbReference type="ARBA" id="ARBA00023069"/>
    </source>
</evidence>
<dbReference type="GO" id="GO:0034464">
    <property type="term" value="C:BBSome"/>
    <property type="evidence" value="ECO:0007669"/>
    <property type="project" value="InterPro"/>
</dbReference>
<evidence type="ECO:0000256" key="1">
    <source>
        <dbReference type="ARBA" id="ARBA00004138"/>
    </source>
</evidence>
<dbReference type="Gene3D" id="2.30.29.30">
    <property type="entry name" value="Pleckstrin-homology domain (PH domain)/Phosphotyrosine-binding domain (PTB)"/>
    <property type="match status" value="1"/>
</dbReference>
<organism evidence="10 11">
    <name type="scientific">Amphimedon queenslandica</name>
    <name type="common">Sponge</name>
    <dbReference type="NCBI Taxonomy" id="400682"/>
    <lineage>
        <taxon>Eukaryota</taxon>
        <taxon>Metazoa</taxon>
        <taxon>Porifera</taxon>
        <taxon>Demospongiae</taxon>
        <taxon>Heteroscleromorpha</taxon>
        <taxon>Haplosclerida</taxon>
        <taxon>Niphatidae</taxon>
        <taxon>Amphimedon</taxon>
    </lineage>
</organism>
<evidence type="ECO:0000259" key="9">
    <source>
        <dbReference type="SMART" id="SM00683"/>
    </source>
</evidence>
<proteinExistence type="inferred from homology"/>
<reference evidence="10" key="2">
    <citation type="submission" date="2024-06" db="UniProtKB">
        <authorList>
            <consortium name="EnsemblMetazoa"/>
        </authorList>
    </citation>
    <scope>IDENTIFICATION</scope>
</reference>
<evidence type="ECO:0000256" key="6">
    <source>
        <dbReference type="ARBA" id="ARBA00023212"/>
    </source>
</evidence>
<keyword evidence="6" id="KW-0206">Cytoskeleton</keyword>
<evidence type="ECO:0000313" key="10">
    <source>
        <dbReference type="EnsemblMetazoa" id="XP_011409157.2"/>
    </source>
</evidence>
<dbReference type="EnsemblMetazoa" id="XM_011410855.2">
    <property type="protein sequence ID" value="XP_011409157.2"/>
    <property type="gene ID" value="LOC100641068"/>
</dbReference>
<dbReference type="RefSeq" id="XP_011409157.2">
    <property type="nucleotide sequence ID" value="XM_011410855.2"/>
</dbReference>
<comment type="subcellular location">
    <subcellularLocation>
        <location evidence="1">Cell projection</location>
        <location evidence="1">Cilium</location>
    </subcellularLocation>
    <subcellularLocation>
        <location evidence="2">Cytoplasm</location>
        <location evidence="2">Cytoskeleton</location>
    </subcellularLocation>
</comment>
<dbReference type="GeneID" id="100641068"/>
<dbReference type="GO" id="GO:0036064">
    <property type="term" value="C:ciliary basal body"/>
    <property type="evidence" value="ECO:0007669"/>
    <property type="project" value="TreeGrafter"/>
</dbReference>
<dbReference type="GO" id="GO:0032266">
    <property type="term" value="F:phosphatidylinositol-3-phosphate binding"/>
    <property type="evidence" value="ECO:0007669"/>
    <property type="project" value="TreeGrafter"/>
</dbReference>
<keyword evidence="7" id="KW-0966">Cell projection</keyword>
<dbReference type="PANTHER" id="PTHR21351">
    <property type="entry name" value="BARDET-BIEDL SYNDROME PROTEIN 5"/>
    <property type="match status" value="1"/>
</dbReference>
<dbReference type="KEGG" id="aqu:100641068"/>
<sequence>MHINVFMCKKLETIQNLLFITLDVPVLLIGKLTVTNLRIIWRSTAKPSVNLSIGLMCIFQIKARKATSKLRGQTESVYILTKCKKTQFEFIFTNLVSDTPKLFALILAVHRSYETSKLYREIKLRGAIIDNQTLKVLPLEQVYDKINGVMNLCSSQGTLGTMYITNVRVAWHANTNEAFNISVPYLHLISIKMRESKFGLALVLETHKDTGGYVLGFRIDPQEKLRSTLQQINSLYR</sequence>
<dbReference type="InterPro" id="IPR006606">
    <property type="entry name" value="BBL5"/>
</dbReference>
<reference evidence="11" key="1">
    <citation type="journal article" date="2010" name="Nature">
        <title>The Amphimedon queenslandica genome and the evolution of animal complexity.</title>
        <authorList>
            <person name="Srivastava M."/>
            <person name="Simakov O."/>
            <person name="Chapman J."/>
            <person name="Fahey B."/>
            <person name="Gauthier M.E."/>
            <person name="Mitros T."/>
            <person name="Richards G.S."/>
            <person name="Conaco C."/>
            <person name="Dacre M."/>
            <person name="Hellsten U."/>
            <person name="Larroux C."/>
            <person name="Putnam N.H."/>
            <person name="Stanke M."/>
            <person name="Adamska M."/>
            <person name="Darling A."/>
            <person name="Degnan S.M."/>
            <person name="Oakley T.H."/>
            <person name="Plachetzki D.C."/>
            <person name="Zhai Y."/>
            <person name="Adamski M."/>
            <person name="Calcino A."/>
            <person name="Cummins S.F."/>
            <person name="Goodstein D.M."/>
            <person name="Harris C."/>
            <person name="Jackson D.J."/>
            <person name="Leys S.P."/>
            <person name="Shu S."/>
            <person name="Woodcroft B.J."/>
            <person name="Vervoort M."/>
            <person name="Kosik K.S."/>
            <person name="Manning G."/>
            <person name="Degnan B.M."/>
            <person name="Rokhsar D.S."/>
        </authorList>
    </citation>
    <scope>NUCLEOTIDE SEQUENCE [LARGE SCALE GENOMIC DNA]</scope>
</reference>
<evidence type="ECO:0000256" key="4">
    <source>
        <dbReference type="ARBA" id="ARBA00022490"/>
    </source>
</evidence>
<keyword evidence="4" id="KW-0963">Cytoplasm</keyword>
<evidence type="ECO:0000256" key="2">
    <source>
        <dbReference type="ARBA" id="ARBA00004245"/>
    </source>
</evidence>
<evidence type="ECO:0000313" key="11">
    <source>
        <dbReference type="Proteomes" id="UP000007879"/>
    </source>
</evidence>
<dbReference type="InterPro" id="IPR014003">
    <property type="entry name" value="BBS5_PH"/>
</dbReference>